<evidence type="ECO:0000313" key="2">
    <source>
        <dbReference type="Proteomes" id="UP001056291"/>
    </source>
</evidence>
<dbReference type="Pfam" id="PF05721">
    <property type="entry name" value="PhyH"/>
    <property type="match status" value="1"/>
</dbReference>
<reference evidence="1" key="1">
    <citation type="submission" date="2022-06" db="EMBL/GenBank/DDBJ databases">
        <title>Sneathiella actinostolidae sp. nov., isolated from a sea anemonein the Western Pacific Ocean.</title>
        <authorList>
            <person name="Wei M.J."/>
        </authorList>
    </citation>
    <scope>NUCLEOTIDE SEQUENCE</scope>
    <source>
        <strain evidence="1">PHK-P5</strain>
    </source>
</reference>
<dbReference type="Proteomes" id="UP001056291">
    <property type="component" value="Chromosome"/>
</dbReference>
<keyword evidence="1" id="KW-0223">Dioxygenase</keyword>
<keyword evidence="1" id="KW-0560">Oxidoreductase</keyword>
<gene>
    <name evidence="1" type="ORF">NBZ79_06310</name>
</gene>
<dbReference type="InterPro" id="IPR008775">
    <property type="entry name" value="Phytyl_CoA_dOase-like"/>
</dbReference>
<sequence length="271" mass="30961">MMERPFREITQEEIAAFHTDGIVFLKGFFNMDWVEKLREQAEIDLASPGRLHQELTQGENGGRFFFDTFLWTFNEGFKEFVMSSPAAEIAGQMMKADKINVFFDQLLIKEPGTSERTPWHQDLPYWPVDGEQVCTLWLALDPVDAETGAVEYVKGSHLWGQGYKPPAFAGDDKYKLPLPPVPDIEAQRDDLDIAQFEFEPGDCTIHHGKLVHGAPGNARADLRRRAYVTRWAGDDAIYTPDPEKQEMMWDPEIEAGGPLDSDLWPIIWQRS</sequence>
<evidence type="ECO:0000313" key="1">
    <source>
        <dbReference type="EMBL" id="USG62587.1"/>
    </source>
</evidence>
<accession>A0ABY4W6E2</accession>
<dbReference type="PANTHER" id="PTHR20883:SF49">
    <property type="entry name" value="PHYTANOYL-COA DIOXYGENASE"/>
    <property type="match status" value="1"/>
</dbReference>
<organism evidence="1 2">
    <name type="scientific">Sneathiella marina</name>
    <dbReference type="NCBI Taxonomy" id="2950108"/>
    <lineage>
        <taxon>Bacteria</taxon>
        <taxon>Pseudomonadati</taxon>
        <taxon>Pseudomonadota</taxon>
        <taxon>Alphaproteobacteria</taxon>
        <taxon>Sneathiellales</taxon>
        <taxon>Sneathiellaceae</taxon>
        <taxon>Sneathiella</taxon>
    </lineage>
</organism>
<dbReference type="Gene3D" id="2.60.120.620">
    <property type="entry name" value="q2cbj1_9rhob like domain"/>
    <property type="match status" value="1"/>
</dbReference>
<protein>
    <submittedName>
        <fullName evidence="1">Phytanoyl-CoA dioxygenase family protein</fullName>
    </submittedName>
</protein>
<dbReference type="RefSeq" id="WP_251936485.1">
    <property type="nucleotide sequence ID" value="NZ_CP098747.1"/>
</dbReference>
<keyword evidence="2" id="KW-1185">Reference proteome</keyword>
<dbReference type="EMBL" id="CP098747">
    <property type="protein sequence ID" value="USG62587.1"/>
    <property type="molecule type" value="Genomic_DNA"/>
</dbReference>
<name>A0ABY4W6E2_9PROT</name>
<dbReference type="SUPFAM" id="SSF51197">
    <property type="entry name" value="Clavaminate synthase-like"/>
    <property type="match status" value="1"/>
</dbReference>
<dbReference type="GO" id="GO:0051213">
    <property type="term" value="F:dioxygenase activity"/>
    <property type="evidence" value="ECO:0007669"/>
    <property type="project" value="UniProtKB-KW"/>
</dbReference>
<dbReference type="PANTHER" id="PTHR20883">
    <property type="entry name" value="PHYTANOYL-COA DIOXYGENASE DOMAIN CONTAINING 1"/>
    <property type="match status" value="1"/>
</dbReference>
<proteinExistence type="predicted"/>